<evidence type="ECO:0000313" key="2">
    <source>
        <dbReference type="Proteomes" id="UP000566813"/>
    </source>
</evidence>
<protein>
    <submittedName>
        <fullName evidence="1">Relaxase/mobilization nuclease and DUF3363 domain-containing protein</fullName>
    </submittedName>
</protein>
<dbReference type="Proteomes" id="UP000566813">
    <property type="component" value="Unassembled WGS sequence"/>
</dbReference>
<name>A0A7X1KLL4_9SPHN</name>
<gene>
    <name evidence="1" type="ORF">H7F51_09330</name>
</gene>
<evidence type="ECO:0000313" key="1">
    <source>
        <dbReference type="EMBL" id="MBC2665726.1"/>
    </source>
</evidence>
<dbReference type="InterPro" id="IPR021795">
    <property type="entry name" value="DUF3363"/>
</dbReference>
<comment type="caution">
    <text evidence="1">The sequence shown here is derived from an EMBL/GenBank/DDBJ whole genome shotgun (WGS) entry which is preliminary data.</text>
</comment>
<keyword evidence="2" id="KW-1185">Reference proteome</keyword>
<reference evidence="1 2" key="1">
    <citation type="submission" date="2020-08" db="EMBL/GenBank/DDBJ databases">
        <title>The genome sequence of type strain Novosphingobium flavum NBRC 111647.</title>
        <authorList>
            <person name="Liu Y."/>
        </authorList>
    </citation>
    <scope>NUCLEOTIDE SEQUENCE [LARGE SCALE GENOMIC DNA]</scope>
    <source>
        <strain evidence="1 2">NBRC 111647</strain>
    </source>
</reference>
<organism evidence="1 2">
    <name type="scientific">Novosphingobium flavum</name>
    <dbReference type="NCBI Taxonomy" id="1778672"/>
    <lineage>
        <taxon>Bacteria</taxon>
        <taxon>Pseudomonadati</taxon>
        <taxon>Pseudomonadota</taxon>
        <taxon>Alphaproteobacteria</taxon>
        <taxon>Sphingomonadales</taxon>
        <taxon>Sphingomonadaceae</taxon>
        <taxon>Novosphingobium</taxon>
    </lineage>
</organism>
<dbReference type="RefSeq" id="WP_185663982.1">
    <property type="nucleotide sequence ID" value="NZ_JACLAW010000006.1"/>
</dbReference>
<dbReference type="EMBL" id="JACLAW010000006">
    <property type="protein sequence ID" value="MBC2665726.1"/>
    <property type="molecule type" value="Genomic_DNA"/>
</dbReference>
<dbReference type="Pfam" id="PF11843">
    <property type="entry name" value="DUF3363"/>
    <property type="match status" value="1"/>
</dbReference>
<proteinExistence type="predicted"/>
<sequence length="658" mass="73652">MSEDEFKPRLGRQRQQGGKRARCYLGRVVGAAVRSAEKGAVRNRRFDGSRIGRGASMGRLLSSRDRFGGMRARRVVVKTRLVRIGSKGMPAARAHLRYIQRDGVTRDGAPGELYSAEYDTADGKAFLQRCDGDRHQFRFIVSAEDGAEYPDLKPYIRRLMTQMEADLGTRLDWVAVDHFNTAHPHTHIMLRGVDDTGQNLIIAREYISHGIRERAAELVTLDLGPRTDQEIEARLRHDIGEERMTAIDRRLLRSMDADRLVTSADRDPFQQSLRAGRLQKLANMGLAENVGGGRWQLADDLEGTLRALGERGDIIRTMQRELTARNLQRSWIGRTLFGAGKTDPESVVGRVIARGLADEHRDRHYLLVDGVDGHAHYVEIGRGDAVAPIPEGAIVRVSARSLEVRDADRIVAEVAAANGGRYSTDLHLRHDPSATQAFAETHVRRLEAMRRAGADVEREADGTWAILGDHVDRAAAYEVRRHRDRPVEVETLSARPLDQLREADAATWVDRELASQSPLAIRDAGFGREVRAAMASRQQWLLERQLADVDGDRIRLRANSIMMLQRRELLRAAGELESELGKPFVEARSGTAIEGRLMRQIDLTSGRFAVIENSREFTLVPWRPVLENQLGKAVAGIMRADGVSWKFGRGRAGPEIPY</sequence>
<dbReference type="NCBIfam" id="NF041267">
    <property type="entry name" value="relax_RlxS"/>
    <property type="match status" value="1"/>
</dbReference>
<dbReference type="AlphaFoldDB" id="A0A7X1KLL4"/>
<accession>A0A7X1KLL4</accession>